<name>A0AAV6MBA4_9ROSI</name>
<keyword evidence="1" id="KW-0472">Membrane</keyword>
<proteinExistence type="predicted"/>
<accession>A0AAV6MBA4</accession>
<sequence length="126" mass="13754">MGGEELESVSQGRKERVGDALVACGGGAKTGIDFKEAQSSRSNKPIFIEPDKTLVVVSNSKHPLTLFLSGESFVLTMFLSAVCCVLIIQDKGVCEDRRAEKQIALWLWLRATSCDAMEIGNMKFVI</sequence>
<comment type="caution">
    <text evidence="2">The sequence shown here is derived from an EMBL/GenBank/DDBJ whole genome shotgun (WGS) entry which is preliminary data.</text>
</comment>
<feature type="non-terminal residue" evidence="2">
    <location>
        <position position="1"/>
    </location>
</feature>
<dbReference type="Proteomes" id="UP000685013">
    <property type="component" value="Chromosome 15"/>
</dbReference>
<keyword evidence="1" id="KW-0812">Transmembrane</keyword>
<gene>
    <name evidence="2" type="ORF">SDJN03_22879</name>
</gene>
<keyword evidence="1" id="KW-1133">Transmembrane helix</keyword>
<reference evidence="2 3" key="1">
    <citation type="journal article" date="2021" name="Hortic Res">
        <title>The domestication of Cucurbita argyrosperma as revealed by the genome of its wild relative.</title>
        <authorList>
            <person name="Barrera-Redondo J."/>
            <person name="Sanchez-de la Vega G."/>
            <person name="Aguirre-Liguori J.A."/>
            <person name="Castellanos-Morales G."/>
            <person name="Gutierrez-Guerrero Y.T."/>
            <person name="Aguirre-Dugua X."/>
            <person name="Aguirre-Planter E."/>
            <person name="Tenaillon M.I."/>
            <person name="Lira-Saade R."/>
            <person name="Eguiarte L.E."/>
        </authorList>
    </citation>
    <scope>NUCLEOTIDE SEQUENCE [LARGE SCALE GENOMIC DNA]</scope>
    <source>
        <strain evidence="2">JBR-2021</strain>
    </source>
</reference>
<evidence type="ECO:0000313" key="3">
    <source>
        <dbReference type="Proteomes" id="UP000685013"/>
    </source>
</evidence>
<protein>
    <submittedName>
        <fullName evidence="2">Uncharacterized protein</fullName>
    </submittedName>
</protein>
<evidence type="ECO:0000313" key="2">
    <source>
        <dbReference type="EMBL" id="KAG6578431.1"/>
    </source>
</evidence>
<keyword evidence="3" id="KW-1185">Reference proteome</keyword>
<organism evidence="2 3">
    <name type="scientific">Cucurbita argyrosperma subsp. sororia</name>
    <dbReference type="NCBI Taxonomy" id="37648"/>
    <lineage>
        <taxon>Eukaryota</taxon>
        <taxon>Viridiplantae</taxon>
        <taxon>Streptophyta</taxon>
        <taxon>Embryophyta</taxon>
        <taxon>Tracheophyta</taxon>
        <taxon>Spermatophyta</taxon>
        <taxon>Magnoliopsida</taxon>
        <taxon>eudicotyledons</taxon>
        <taxon>Gunneridae</taxon>
        <taxon>Pentapetalae</taxon>
        <taxon>rosids</taxon>
        <taxon>fabids</taxon>
        <taxon>Cucurbitales</taxon>
        <taxon>Cucurbitaceae</taxon>
        <taxon>Cucurbiteae</taxon>
        <taxon>Cucurbita</taxon>
    </lineage>
</organism>
<dbReference type="AlphaFoldDB" id="A0AAV6MBA4"/>
<dbReference type="EMBL" id="JAGKQH010000015">
    <property type="protein sequence ID" value="KAG6578431.1"/>
    <property type="molecule type" value="Genomic_DNA"/>
</dbReference>
<feature type="transmembrane region" description="Helical" evidence="1">
    <location>
        <begin position="64"/>
        <end position="88"/>
    </location>
</feature>
<evidence type="ECO:0000256" key="1">
    <source>
        <dbReference type="SAM" id="Phobius"/>
    </source>
</evidence>